<dbReference type="InterPro" id="IPR016166">
    <property type="entry name" value="FAD-bd_PCMH"/>
</dbReference>
<feature type="domain" description="FAD-binding PCMH-type" evidence="8">
    <location>
        <begin position="58"/>
        <end position="235"/>
    </location>
</feature>
<gene>
    <name evidence="9" type="ORF">GBZ48_33935</name>
</gene>
<evidence type="ECO:0000313" key="10">
    <source>
        <dbReference type="Proteomes" id="UP000605086"/>
    </source>
</evidence>
<evidence type="ECO:0000256" key="3">
    <source>
        <dbReference type="ARBA" id="ARBA00022630"/>
    </source>
</evidence>
<dbReference type="InterPro" id="IPR016171">
    <property type="entry name" value="Vanillyl_alc_oxidase_C-sub2"/>
</dbReference>
<dbReference type="Pfam" id="PF02913">
    <property type="entry name" value="FAD-oxidase_C"/>
    <property type="match status" value="1"/>
</dbReference>
<dbReference type="PANTHER" id="PTHR11748">
    <property type="entry name" value="D-LACTATE DEHYDROGENASE"/>
    <property type="match status" value="1"/>
</dbReference>
<evidence type="ECO:0000259" key="8">
    <source>
        <dbReference type="PROSITE" id="PS51387"/>
    </source>
</evidence>
<dbReference type="Gene3D" id="3.30.465.10">
    <property type="match status" value="1"/>
</dbReference>
<organism evidence="9 10">
    <name type="scientific">Azospirillum melinis</name>
    <dbReference type="NCBI Taxonomy" id="328839"/>
    <lineage>
        <taxon>Bacteria</taxon>
        <taxon>Pseudomonadati</taxon>
        <taxon>Pseudomonadota</taxon>
        <taxon>Alphaproteobacteria</taxon>
        <taxon>Rhodospirillales</taxon>
        <taxon>Azospirillaceae</taxon>
        <taxon>Azospirillum</taxon>
    </lineage>
</organism>
<dbReference type="PROSITE" id="PS51387">
    <property type="entry name" value="FAD_PCMH"/>
    <property type="match status" value="1"/>
</dbReference>
<dbReference type="SUPFAM" id="SSF56176">
    <property type="entry name" value="FAD-binding/transporter-associated domain-like"/>
    <property type="match status" value="1"/>
</dbReference>
<dbReference type="EC" id="1.1.2.4" evidence="7"/>
<protein>
    <recommendedName>
        <fullName evidence="7">D-lactate dehydrogenase (cytochrome)</fullName>
        <ecNumber evidence="7">1.1.2.4</ecNumber>
    </recommendedName>
</protein>
<dbReference type="Gene3D" id="3.30.70.2740">
    <property type="match status" value="1"/>
</dbReference>
<sequence>MEALTDPEHQDGSPSILSAKRRGLPDALAAALQDLLGNRFSTSLADREHHGRGESYHPTEAPEAVCRALSTEEVADIVRLCALHRTPVVAFGAGTSLEGHVAARRGGVCLDLGGMTRIVAVRPGDLDCTVEAGVTRQQLNAYLRDTGLFFPVDPGSECTIGGMAATRASGTNAVRYGTMRENVLSLTVVLSDGSIVRTSGRARKSAAGYDLTRLFVGSEGTLGIITEVTIRLYGVPETIASAVCAFDDMDSAVAAVTAIIQCGIPLARIEFMDARAILATNRHSGLSYRETPTLFFEFHGSAAAVAEQAELTREMVEEFGGSEFQWASDPDDRARLWRARHNIHYAIAAMRPNSRVWSTDVCVPISALSRCMSETWPDIEAAPFFIATVGHVGDGNFHLGLAIDPTDPAELEVAEHLNVRLVRRAIAMDGTCTGEHGIGYGKAKFMELEHGGGVSVMRAIKRALDPEDILNPGKILPDNRP</sequence>
<dbReference type="InterPro" id="IPR016164">
    <property type="entry name" value="FAD-linked_Oxase-like_C"/>
</dbReference>
<keyword evidence="10" id="KW-1185">Reference proteome</keyword>
<evidence type="ECO:0000256" key="2">
    <source>
        <dbReference type="ARBA" id="ARBA00008000"/>
    </source>
</evidence>
<comment type="caution">
    <text evidence="9">The sequence shown here is derived from an EMBL/GenBank/DDBJ whole genome shotgun (WGS) entry which is preliminary data.</text>
</comment>
<dbReference type="InterPro" id="IPR016169">
    <property type="entry name" value="FAD-bd_PCMH_sub2"/>
</dbReference>
<dbReference type="Pfam" id="PF01565">
    <property type="entry name" value="FAD_binding_4"/>
    <property type="match status" value="1"/>
</dbReference>
<keyword evidence="3" id="KW-0285">Flavoprotein</keyword>
<dbReference type="Gene3D" id="1.10.45.10">
    <property type="entry name" value="Vanillyl-alcohol Oxidase, Chain A, domain 4"/>
    <property type="match status" value="1"/>
</dbReference>
<proteinExistence type="inferred from homology"/>
<dbReference type="InterPro" id="IPR036318">
    <property type="entry name" value="FAD-bd_PCMH-like_sf"/>
</dbReference>
<dbReference type="InterPro" id="IPR004113">
    <property type="entry name" value="FAD-bd_oxidored_4_C"/>
</dbReference>
<comment type="cofactor">
    <cofactor evidence="1">
        <name>FAD</name>
        <dbReference type="ChEBI" id="CHEBI:57692"/>
    </cofactor>
</comment>
<accession>A0ABX2KNE2</accession>
<dbReference type="SUPFAM" id="SSF55103">
    <property type="entry name" value="FAD-linked oxidases, C-terminal domain"/>
    <property type="match status" value="1"/>
</dbReference>
<evidence type="ECO:0000256" key="4">
    <source>
        <dbReference type="ARBA" id="ARBA00022827"/>
    </source>
</evidence>
<dbReference type="PANTHER" id="PTHR11748:SF111">
    <property type="entry name" value="D-LACTATE DEHYDROGENASE, MITOCHONDRIAL-RELATED"/>
    <property type="match status" value="1"/>
</dbReference>
<evidence type="ECO:0000313" key="9">
    <source>
        <dbReference type="EMBL" id="NUB04213.1"/>
    </source>
</evidence>
<evidence type="ECO:0000256" key="7">
    <source>
        <dbReference type="ARBA" id="ARBA00038897"/>
    </source>
</evidence>
<dbReference type="InterPro" id="IPR006094">
    <property type="entry name" value="Oxid_FAD_bind_N"/>
</dbReference>
<dbReference type="EMBL" id="WHOS01000093">
    <property type="protein sequence ID" value="NUB04213.1"/>
    <property type="molecule type" value="Genomic_DNA"/>
</dbReference>
<keyword evidence="4" id="KW-0274">FAD</keyword>
<dbReference type="Proteomes" id="UP000605086">
    <property type="component" value="Unassembled WGS sequence"/>
</dbReference>
<evidence type="ECO:0000256" key="6">
    <source>
        <dbReference type="ARBA" id="ARBA00023002"/>
    </source>
</evidence>
<evidence type="ECO:0000256" key="1">
    <source>
        <dbReference type="ARBA" id="ARBA00001974"/>
    </source>
</evidence>
<reference evidence="9 10" key="1">
    <citation type="submission" date="2019-10" db="EMBL/GenBank/DDBJ databases">
        <title>Genome sequence of Azospirillum melinis.</title>
        <authorList>
            <person name="Ambrosini A."/>
            <person name="Sant'Anna F.H."/>
            <person name="Cassan F.D."/>
            <person name="Souza E.M."/>
            <person name="Passaglia L.M.P."/>
        </authorList>
    </citation>
    <scope>NUCLEOTIDE SEQUENCE [LARGE SCALE GENOMIC DNA]</scope>
    <source>
        <strain evidence="9 10">TMCY0552</strain>
    </source>
</reference>
<keyword evidence="6" id="KW-0560">Oxidoreductase</keyword>
<evidence type="ECO:0000256" key="5">
    <source>
        <dbReference type="ARBA" id="ARBA00022946"/>
    </source>
</evidence>
<name>A0ABX2KNE2_9PROT</name>
<keyword evidence="5" id="KW-0809">Transit peptide</keyword>
<comment type="similarity">
    <text evidence="2">Belongs to the FAD-binding oxidoreductase/transferase type 4 family.</text>
</comment>